<dbReference type="Pfam" id="PF13360">
    <property type="entry name" value="PQQ_2"/>
    <property type="match status" value="1"/>
</dbReference>
<name>A0ABW1KPF7_9ACTN</name>
<evidence type="ECO:0000259" key="2">
    <source>
        <dbReference type="Pfam" id="PF13360"/>
    </source>
</evidence>
<keyword evidence="1" id="KW-0812">Transmembrane</keyword>
<keyword evidence="1" id="KW-0472">Membrane</keyword>
<accession>A0ABW1KPF7</accession>
<evidence type="ECO:0000313" key="3">
    <source>
        <dbReference type="EMBL" id="MFC6023330.1"/>
    </source>
</evidence>
<dbReference type="Gene3D" id="2.130.10.10">
    <property type="entry name" value="YVTN repeat-like/Quinoprotein amine dehydrogenase"/>
    <property type="match status" value="1"/>
</dbReference>
<dbReference type="InterPro" id="IPR011047">
    <property type="entry name" value="Quinoprotein_ADH-like_sf"/>
</dbReference>
<dbReference type="InterPro" id="IPR002372">
    <property type="entry name" value="PQQ_rpt_dom"/>
</dbReference>
<comment type="caution">
    <text evidence="3">The sequence shown here is derived from an EMBL/GenBank/DDBJ whole genome shotgun (WGS) entry which is preliminary data.</text>
</comment>
<proteinExistence type="predicted"/>
<reference evidence="4" key="1">
    <citation type="journal article" date="2019" name="Int. J. Syst. Evol. Microbiol.">
        <title>The Global Catalogue of Microorganisms (GCM) 10K type strain sequencing project: providing services to taxonomists for standard genome sequencing and annotation.</title>
        <authorList>
            <consortium name="The Broad Institute Genomics Platform"/>
            <consortium name="The Broad Institute Genome Sequencing Center for Infectious Disease"/>
            <person name="Wu L."/>
            <person name="Ma J."/>
        </authorList>
    </citation>
    <scope>NUCLEOTIDE SEQUENCE [LARGE SCALE GENOMIC DNA]</scope>
    <source>
        <strain evidence="4">ZS-35-S2</strain>
    </source>
</reference>
<evidence type="ECO:0000256" key="1">
    <source>
        <dbReference type="SAM" id="Phobius"/>
    </source>
</evidence>
<dbReference type="Proteomes" id="UP001596203">
    <property type="component" value="Unassembled WGS sequence"/>
</dbReference>
<feature type="domain" description="Pyrrolo-quinoline quinone repeat" evidence="2">
    <location>
        <begin position="182"/>
        <end position="323"/>
    </location>
</feature>
<protein>
    <submittedName>
        <fullName evidence="3">PQQ-binding-like beta-propeller repeat protein</fullName>
    </submittedName>
</protein>
<gene>
    <name evidence="3" type="ORF">ACFP2T_45150</name>
</gene>
<feature type="transmembrane region" description="Helical" evidence="1">
    <location>
        <begin position="35"/>
        <end position="52"/>
    </location>
</feature>
<dbReference type="RefSeq" id="WP_377433432.1">
    <property type="nucleotide sequence ID" value="NZ_JBHSPR010000085.1"/>
</dbReference>
<dbReference type="EMBL" id="JBHSPR010000085">
    <property type="protein sequence ID" value="MFC6023330.1"/>
    <property type="molecule type" value="Genomic_DNA"/>
</dbReference>
<keyword evidence="1" id="KW-1133">Transmembrane helix</keyword>
<dbReference type="InterPro" id="IPR015943">
    <property type="entry name" value="WD40/YVTN_repeat-like_dom_sf"/>
</dbReference>
<evidence type="ECO:0000313" key="4">
    <source>
        <dbReference type="Proteomes" id="UP001596203"/>
    </source>
</evidence>
<keyword evidence="4" id="KW-1185">Reference proteome</keyword>
<organism evidence="3 4">
    <name type="scientific">Plantactinospora solaniradicis</name>
    <dbReference type="NCBI Taxonomy" id="1723736"/>
    <lineage>
        <taxon>Bacteria</taxon>
        <taxon>Bacillati</taxon>
        <taxon>Actinomycetota</taxon>
        <taxon>Actinomycetes</taxon>
        <taxon>Micromonosporales</taxon>
        <taxon>Micromonosporaceae</taxon>
        <taxon>Plantactinospora</taxon>
    </lineage>
</organism>
<sequence length="395" mass="41519">MESRATVLIDLGTERGLPDVETPPSSESRRISARWSAGLLVVLLVLFGVTAADPPHGGLRPGGNLAVPAGSTFFVAGDVLLVSAGPAGRPNSLTAYDLPSGTRRWTVSAATASRHHAELVGDAILIGELDSVGRRTVTTARSARTGEVWWSRPGRVLRVPGSSLGLGVSEVRSVSGAGRRLEGDVEAVDLGTGIVRWRLPLSSTAVVQPVPGDPARVLILHDNVTAELRDLGTGDLVSSGRLPPADYAQSNPRVIADRLVLRHPAGRGFSVTGYDLPGLTQRWTHPGGEPGEAVRDCQGLACLDGETRVMALDPASGTERWTRARPPGWHSIVWSPDILLRPDAYRGQSLLAVAEGSALRILGALPAGVVDCRAGPASLVCRTAPDRLGVWRLSA</sequence>
<dbReference type="SUPFAM" id="SSF50998">
    <property type="entry name" value="Quinoprotein alcohol dehydrogenase-like"/>
    <property type="match status" value="1"/>
</dbReference>